<evidence type="ECO:0000313" key="4">
    <source>
        <dbReference type="Proteomes" id="UP000182427"/>
    </source>
</evidence>
<evidence type="ECO:0000313" key="3">
    <source>
        <dbReference type="EMBL" id="SDF84685.1"/>
    </source>
</evidence>
<feature type="compositionally biased region" description="Low complexity" evidence="1">
    <location>
        <begin position="134"/>
        <end position="163"/>
    </location>
</feature>
<dbReference type="AlphaFoldDB" id="A0A1G7PEK6"/>
<gene>
    <name evidence="3" type="ORF">SAMN05444167_3481</name>
</gene>
<proteinExistence type="predicted"/>
<sequence length="575" mass="60988">MIRRLALILFLATPIVATAQNPLLDQTIKSGAFAESVTTICSQKNPRGAQQYNAALAAWKQRNHWDAILPKATPGAYDEASATAVQALRRQGSKAIALCLDMNKTLSAFDPSRQHAQELAQLASGEGEAPSNGTQSQPPTITAQTPSPSPSAPTVAQQAATQPTAPPATTPPQQAPVVAAAAGGRAQVGDASFVVPATWRAGKTTATGALYQRPAKDRGSFTAFVLEQKPMQGDPKSSFAMSVRGMFPGKTPQLKYIYEAKTRTGLAAFQVRDGSQLMTGGRSKSVALRAVGVQLPGNQMFVILLISSDGYSGKSDAEKELGAVVSSLSFRSQSSGQPWDPLTNHGNGNATGVYWYSTITNMPNAFGGMDTRAERKYVVLLPGGRAYRDLPKGGHITDMDFARVCSDPKAMQNCGSYDLQGSTVTFRWPSDFGLMSVSSGPYVAGKSLKNEDSEYYYVKPVSGDVRLSGRYTSFFASVGSTAFSSNSVSSEKSITFAPDGRYQKQGFSAASFTNSGAAGTFGGNKAPTQGTYQINGYELILKPSSGPPESYTVVFEEQSAHPKAVFIDDDGYLAK</sequence>
<dbReference type="Proteomes" id="UP000182427">
    <property type="component" value="Chromosome I"/>
</dbReference>
<reference evidence="4" key="1">
    <citation type="submission" date="2016-10" db="EMBL/GenBank/DDBJ databases">
        <authorList>
            <person name="Varghese N."/>
            <person name="Submissions S."/>
        </authorList>
    </citation>
    <scope>NUCLEOTIDE SEQUENCE [LARGE SCALE GENOMIC DNA]</scope>
    <source>
        <strain evidence="4">GAS232</strain>
    </source>
</reference>
<accession>A0A1G7PEK6</accession>
<dbReference type="OrthoDB" id="7912525at2"/>
<feature type="signal peptide" evidence="2">
    <location>
        <begin position="1"/>
        <end position="19"/>
    </location>
</feature>
<keyword evidence="2" id="KW-0732">Signal</keyword>
<name>A0A1G7PEK6_9BACT</name>
<feature type="region of interest" description="Disordered" evidence="1">
    <location>
        <begin position="118"/>
        <end position="181"/>
    </location>
</feature>
<keyword evidence="4" id="KW-1185">Reference proteome</keyword>
<evidence type="ECO:0000256" key="2">
    <source>
        <dbReference type="SAM" id="SignalP"/>
    </source>
</evidence>
<evidence type="ECO:0000256" key="1">
    <source>
        <dbReference type="SAM" id="MobiDB-lite"/>
    </source>
</evidence>
<feature type="compositionally biased region" description="Pro residues" evidence="1">
    <location>
        <begin position="164"/>
        <end position="174"/>
    </location>
</feature>
<organism evidence="3 4">
    <name type="scientific">Terriglobus roseus</name>
    <dbReference type="NCBI Taxonomy" id="392734"/>
    <lineage>
        <taxon>Bacteria</taxon>
        <taxon>Pseudomonadati</taxon>
        <taxon>Acidobacteriota</taxon>
        <taxon>Terriglobia</taxon>
        <taxon>Terriglobales</taxon>
        <taxon>Acidobacteriaceae</taxon>
        <taxon>Terriglobus</taxon>
    </lineage>
</organism>
<dbReference type="EMBL" id="LT629690">
    <property type="protein sequence ID" value="SDF84685.1"/>
    <property type="molecule type" value="Genomic_DNA"/>
</dbReference>
<protein>
    <submittedName>
        <fullName evidence="3">Uncharacterized protein</fullName>
    </submittedName>
</protein>
<feature type="chain" id="PRO_5009242238" evidence="2">
    <location>
        <begin position="20"/>
        <end position="575"/>
    </location>
</feature>
<dbReference type="RefSeq" id="WP_083346266.1">
    <property type="nucleotide sequence ID" value="NZ_LT629690.1"/>
</dbReference>